<evidence type="ECO:0000256" key="5">
    <source>
        <dbReference type="ARBA" id="ARBA00023136"/>
    </source>
</evidence>
<dbReference type="Gene3D" id="1.20.1250.20">
    <property type="entry name" value="MFS general substrate transporter like domains"/>
    <property type="match status" value="1"/>
</dbReference>
<feature type="transmembrane region" description="Helical" evidence="6">
    <location>
        <begin position="299"/>
        <end position="318"/>
    </location>
</feature>
<accession>A0A0H3YF18</accession>
<dbReference type="InterPro" id="IPR003663">
    <property type="entry name" value="Sugar/inositol_transpt"/>
</dbReference>
<dbReference type="EMBL" id="KT163452">
    <property type="protein sequence ID" value="AKN21402.1"/>
    <property type="molecule type" value="mRNA"/>
</dbReference>
<feature type="transmembrane region" description="Helical" evidence="6">
    <location>
        <begin position="156"/>
        <end position="174"/>
    </location>
</feature>
<dbReference type="PANTHER" id="PTHR23503:SF8">
    <property type="entry name" value="FACILITATED GLUCOSE TRANSPORTER PROTEIN 1"/>
    <property type="match status" value="1"/>
</dbReference>
<evidence type="ECO:0000256" key="4">
    <source>
        <dbReference type="ARBA" id="ARBA00022989"/>
    </source>
</evidence>
<feature type="transmembrane region" description="Helical" evidence="6">
    <location>
        <begin position="397"/>
        <end position="426"/>
    </location>
</feature>
<keyword evidence="4 6" id="KW-1133">Transmembrane helix</keyword>
<evidence type="ECO:0000256" key="1">
    <source>
        <dbReference type="ARBA" id="ARBA00004141"/>
    </source>
</evidence>
<gene>
    <name evidence="8" type="primary">slc2a-8</name>
</gene>
<dbReference type="InterPro" id="IPR020846">
    <property type="entry name" value="MFS_dom"/>
</dbReference>
<proteinExistence type="evidence at transcript level"/>
<comment type="subcellular location">
    <subcellularLocation>
        <location evidence="1">Membrane</location>
        <topology evidence="1">Multi-pass membrane protein</topology>
    </subcellularLocation>
</comment>
<dbReference type="GO" id="GO:0015149">
    <property type="term" value="F:hexose transmembrane transporter activity"/>
    <property type="evidence" value="ECO:0007669"/>
    <property type="project" value="TreeGrafter"/>
</dbReference>
<evidence type="ECO:0000256" key="6">
    <source>
        <dbReference type="SAM" id="Phobius"/>
    </source>
</evidence>
<dbReference type="PROSITE" id="PS00217">
    <property type="entry name" value="SUGAR_TRANSPORT_2"/>
    <property type="match status" value="1"/>
</dbReference>
<dbReference type="PRINTS" id="PR00171">
    <property type="entry name" value="SUGRTRNSPORT"/>
</dbReference>
<dbReference type="GO" id="GO:0016020">
    <property type="term" value="C:membrane"/>
    <property type="evidence" value="ECO:0007669"/>
    <property type="project" value="UniProtKB-SubCell"/>
</dbReference>
<dbReference type="SUPFAM" id="SSF103473">
    <property type="entry name" value="MFS general substrate transporter"/>
    <property type="match status" value="1"/>
</dbReference>
<feature type="transmembrane region" description="Helical" evidence="6">
    <location>
        <begin position="215"/>
        <end position="236"/>
    </location>
</feature>
<dbReference type="OrthoDB" id="4540492at2759"/>
<feature type="transmembrane region" description="Helical" evidence="6">
    <location>
        <begin position="123"/>
        <end position="144"/>
    </location>
</feature>
<organism evidence="8">
    <name type="scientific">Schmidtea mediterranea</name>
    <name type="common">Freshwater planarian flatworm</name>
    <dbReference type="NCBI Taxonomy" id="79327"/>
    <lineage>
        <taxon>Eukaryota</taxon>
        <taxon>Metazoa</taxon>
        <taxon>Spiralia</taxon>
        <taxon>Lophotrochozoa</taxon>
        <taxon>Platyhelminthes</taxon>
        <taxon>Rhabditophora</taxon>
        <taxon>Seriata</taxon>
        <taxon>Tricladida</taxon>
        <taxon>Continenticola</taxon>
        <taxon>Geoplanoidea</taxon>
        <taxon>Dugesiidae</taxon>
        <taxon>Schmidtea</taxon>
    </lineage>
</organism>
<feature type="domain" description="Major facilitator superfamily (MFS) profile" evidence="7">
    <location>
        <begin position="32"/>
        <end position="491"/>
    </location>
</feature>
<dbReference type="Pfam" id="PF00083">
    <property type="entry name" value="Sugar_tr"/>
    <property type="match status" value="1"/>
</dbReference>
<dbReference type="InterPro" id="IPR005828">
    <property type="entry name" value="MFS_sugar_transport-like"/>
</dbReference>
<keyword evidence="2" id="KW-0813">Transport</keyword>
<keyword evidence="3 6" id="KW-0812">Transmembrane</keyword>
<dbReference type="PROSITE" id="PS00216">
    <property type="entry name" value="SUGAR_TRANSPORT_1"/>
    <property type="match status" value="1"/>
</dbReference>
<feature type="non-terminal residue" evidence="8">
    <location>
        <position position="1"/>
    </location>
</feature>
<reference evidence="8" key="1">
    <citation type="journal article" date="2015" name="Elife">
        <title>Stem cells and fluid flow drive cyst formation in an invertebrate excretory organ.</title>
        <authorList>
            <person name="Thi-Kim Vu H."/>
            <person name="Rink J.C."/>
            <person name="McKinney S.A."/>
            <person name="McClain M."/>
            <person name="Lakshmanaperumal N."/>
            <person name="Alexander R."/>
            <person name="Sanchez Alvarado A."/>
        </authorList>
    </citation>
    <scope>NUCLEOTIDE SEQUENCE</scope>
</reference>
<feature type="transmembrane region" description="Helical" evidence="6">
    <location>
        <begin position="465"/>
        <end position="487"/>
    </location>
</feature>
<dbReference type="AlphaFoldDB" id="A0A0H3YF18"/>
<feature type="transmembrane region" description="Helical" evidence="6">
    <location>
        <begin position="181"/>
        <end position="203"/>
    </location>
</feature>
<dbReference type="PROSITE" id="PS50850">
    <property type="entry name" value="MFS"/>
    <property type="match status" value="1"/>
</dbReference>
<protein>
    <submittedName>
        <fullName evidence="8">Slc2a-8</fullName>
    </submittedName>
</protein>
<dbReference type="InterPro" id="IPR036259">
    <property type="entry name" value="MFS_trans_sf"/>
</dbReference>
<evidence type="ECO:0000256" key="3">
    <source>
        <dbReference type="ARBA" id="ARBA00022692"/>
    </source>
</evidence>
<feature type="transmembrane region" description="Helical" evidence="6">
    <location>
        <begin position="438"/>
        <end position="459"/>
    </location>
</feature>
<name>A0A0H3YF18_SCHMD</name>
<evidence type="ECO:0000313" key="8">
    <source>
        <dbReference type="EMBL" id="AKN21402.1"/>
    </source>
</evidence>
<dbReference type="PANTHER" id="PTHR23503">
    <property type="entry name" value="SOLUTE CARRIER FAMILY 2"/>
    <property type="match status" value="1"/>
</dbReference>
<feature type="transmembrane region" description="Helical" evidence="6">
    <location>
        <begin position="365"/>
        <end position="391"/>
    </location>
</feature>
<feature type="transmembrane region" description="Helical" evidence="6">
    <location>
        <begin position="338"/>
        <end position="358"/>
    </location>
</feature>
<dbReference type="InterPro" id="IPR005829">
    <property type="entry name" value="Sugar_transporter_CS"/>
</dbReference>
<feature type="transmembrane region" description="Helical" evidence="6">
    <location>
        <begin position="32"/>
        <end position="56"/>
    </location>
</feature>
<sequence>SDLEPPPSSININKNISGKCHLFWFSGQPCKILPGLLLAVFVTCLGSSMVFGYIMASLDNTESYVKRFLKETNCLADIKNCTSVHYQSSLEFQYELLNFAYIISGTFACICSGILADKFGRRNILIANNIIGIIGSGCSLIIIWSNSQLSILVSRLFLGLNSGITAVVVPLFLVEISPTVIRGAIVAGHQLSVAIGIILAHLIKMNFVLNLWNNWNKILAFPMVMLALSFSFLFLIPETPRYLTSSSDSVATIKACFHYNKTQTIGEQLNEMRKEQEIFPQKRFKFWNFFSKNHNRNGILLSLVISAMPSLSGINAVVSYSKSIFLQLQFLEKTLEFYIFGMAVLNAIAILVGIFLIENKGRRKLFIYSSLMCILSLFGLFIFNGVIPNYFRSTNRILSFISLGFMIVYNISVAMGIGLIPGVVIVELFTQASRATGFSFSLGFQWASIYFISIFYPHINKCLPSGYIFIVFGLCIIFLLIIATFFMPETKDQTFIQIAENLRIQKSDSLT</sequence>
<keyword evidence="5 6" id="KW-0472">Membrane</keyword>
<dbReference type="InterPro" id="IPR045263">
    <property type="entry name" value="GLUT"/>
</dbReference>
<evidence type="ECO:0000256" key="2">
    <source>
        <dbReference type="ARBA" id="ARBA00022448"/>
    </source>
</evidence>
<evidence type="ECO:0000259" key="7">
    <source>
        <dbReference type="PROSITE" id="PS50850"/>
    </source>
</evidence>